<sequence length="170" mass="18025">MTADAVRAPDTPATWPPPRSATATAETRDAGADPGPLLRVVRRQELAFAVVGAFNTALGMALTVAWLLVLGAGVSPAVAPALAYAVSIVVAFTLHRTLVFRVRGRLVRDFVAFVVVNSGGLLMNMVLLQLAVQVAQLPRIPAALGVMAVVAVASFFGHRHISFRRRPPLR</sequence>
<dbReference type="Pfam" id="PF04138">
    <property type="entry name" value="GtrA_DPMS_TM"/>
    <property type="match status" value="1"/>
</dbReference>
<evidence type="ECO:0000256" key="1">
    <source>
        <dbReference type="ARBA" id="ARBA00004141"/>
    </source>
</evidence>
<accession>A0A449GPG2</accession>
<keyword evidence="3 7" id="KW-0812">Transmembrane</keyword>
<evidence type="ECO:0000256" key="6">
    <source>
        <dbReference type="SAM" id="MobiDB-lite"/>
    </source>
</evidence>
<evidence type="ECO:0000259" key="8">
    <source>
        <dbReference type="Pfam" id="PF04138"/>
    </source>
</evidence>
<evidence type="ECO:0000256" key="5">
    <source>
        <dbReference type="ARBA" id="ARBA00023136"/>
    </source>
</evidence>
<organism evidence="9">
    <name type="scientific">Nocardia farcinica</name>
    <dbReference type="NCBI Taxonomy" id="37329"/>
    <lineage>
        <taxon>Bacteria</taxon>
        <taxon>Bacillati</taxon>
        <taxon>Actinomycetota</taxon>
        <taxon>Actinomycetes</taxon>
        <taxon>Mycobacteriales</taxon>
        <taxon>Nocardiaceae</taxon>
        <taxon>Nocardia</taxon>
    </lineage>
</organism>
<feature type="transmembrane region" description="Helical" evidence="7">
    <location>
        <begin position="46"/>
        <end position="69"/>
    </location>
</feature>
<evidence type="ECO:0000256" key="3">
    <source>
        <dbReference type="ARBA" id="ARBA00022692"/>
    </source>
</evidence>
<dbReference type="RefSeq" id="WP_137354217.1">
    <property type="nucleotide sequence ID" value="NZ_CAACYE020000001.1"/>
</dbReference>
<evidence type="ECO:0000256" key="7">
    <source>
        <dbReference type="SAM" id="Phobius"/>
    </source>
</evidence>
<dbReference type="GO" id="GO:0005886">
    <property type="term" value="C:plasma membrane"/>
    <property type="evidence" value="ECO:0007669"/>
    <property type="project" value="TreeGrafter"/>
</dbReference>
<protein>
    <submittedName>
        <fullName evidence="9">GtrA-like protein</fullName>
    </submittedName>
</protein>
<feature type="transmembrane region" description="Helical" evidence="7">
    <location>
        <begin position="138"/>
        <end position="157"/>
    </location>
</feature>
<feature type="domain" description="GtrA/DPMS transmembrane" evidence="8">
    <location>
        <begin position="48"/>
        <end position="163"/>
    </location>
</feature>
<dbReference type="PANTHER" id="PTHR38459:SF1">
    <property type="entry name" value="PROPHAGE BACTOPRENOL-LINKED GLUCOSE TRANSLOCASE HOMOLOG"/>
    <property type="match status" value="1"/>
</dbReference>
<feature type="transmembrane region" description="Helical" evidence="7">
    <location>
        <begin position="81"/>
        <end position="98"/>
    </location>
</feature>
<dbReference type="PANTHER" id="PTHR38459">
    <property type="entry name" value="PROPHAGE BACTOPRENOL-LINKED GLUCOSE TRANSLOCASE HOMOLOG"/>
    <property type="match status" value="1"/>
</dbReference>
<feature type="region of interest" description="Disordered" evidence="6">
    <location>
        <begin position="1"/>
        <end position="31"/>
    </location>
</feature>
<keyword evidence="5 7" id="KW-0472">Membrane</keyword>
<comment type="similarity">
    <text evidence="2">Belongs to the GtrA family.</text>
</comment>
<evidence type="ECO:0000256" key="2">
    <source>
        <dbReference type="ARBA" id="ARBA00009399"/>
    </source>
</evidence>
<feature type="transmembrane region" description="Helical" evidence="7">
    <location>
        <begin position="110"/>
        <end position="132"/>
    </location>
</feature>
<dbReference type="GO" id="GO:0000271">
    <property type="term" value="P:polysaccharide biosynthetic process"/>
    <property type="evidence" value="ECO:0007669"/>
    <property type="project" value="InterPro"/>
</dbReference>
<dbReference type="InterPro" id="IPR007267">
    <property type="entry name" value="GtrA_DPMS_TM"/>
</dbReference>
<dbReference type="EMBL" id="CAACYE010000005">
    <property type="protein sequence ID" value="VFA87645.1"/>
    <property type="molecule type" value="Genomic_DNA"/>
</dbReference>
<proteinExistence type="inferred from homology"/>
<keyword evidence="4 7" id="KW-1133">Transmembrane helix</keyword>
<evidence type="ECO:0000313" key="9">
    <source>
        <dbReference type="EMBL" id="VFA87645.1"/>
    </source>
</evidence>
<gene>
    <name evidence="9" type="ORF">NCTC1935_05532</name>
</gene>
<comment type="subcellular location">
    <subcellularLocation>
        <location evidence="1">Membrane</location>
        <topology evidence="1">Multi-pass membrane protein</topology>
    </subcellularLocation>
</comment>
<name>A0A449GPG2_NOCFR</name>
<dbReference type="AlphaFoldDB" id="A0A449GPG2"/>
<reference evidence="9" key="1">
    <citation type="submission" date="2019-02" db="EMBL/GenBank/DDBJ databases">
        <authorList>
            <consortium name="Pathogen Informatics"/>
        </authorList>
    </citation>
    <scope>NUCLEOTIDE SEQUENCE</scope>
    <source>
        <strain evidence="9">3012STDY6733949</strain>
    </source>
</reference>
<evidence type="ECO:0000256" key="4">
    <source>
        <dbReference type="ARBA" id="ARBA00022989"/>
    </source>
</evidence>
<dbReference type="InterPro" id="IPR051401">
    <property type="entry name" value="GtrA_CellWall_Glycosyl"/>
</dbReference>